<dbReference type="SUPFAM" id="SSF52777">
    <property type="entry name" value="CoA-dependent acyltransferases"/>
    <property type="match status" value="2"/>
</dbReference>
<dbReference type="Gene3D" id="1.20.1280.180">
    <property type="match status" value="1"/>
</dbReference>
<evidence type="ECO:0000256" key="6">
    <source>
        <dbReference type="ARBA" id="ARBA00023098"/>
    </source>
</evidence>
<organism evidence="11 12">
    <name type="scientific">Paragonimus westermani</name>
    <dbReference type="NCBI Taxonomy" id="34504"/>
    <lineage>
        <taxon>Eukaryota</taxon>
        <taxon>Metazoa</taxon>
        <taxon>Spiralia</taxon>
        <taxon>Lophotrochozoa</taxon>
        <taxon>Platyhelminthes</taxon>
        <taxon>Trematoda</taxon>
        <taxon>Digenea</taxon>
        <taxon>Plagiorchiida</taxon>
        <taxon>Troglotremata</taxon>
        <taxon>Troglotrematidae</taxon>
        <taxon>Paragonimus</taxon>
    </lineage>
</organism>
<evidence type="ECO:0000259" key="10">
    <source>
        <dbReference type="Pfam" id="PF00755"/>
    </source>
</evidence>
<dbReference type="InterPro" id="IPR042231">
    <property type="entry name" value="Cho/carn_acyl_trans_2"/>
</dbReference>
<evidence type="ECO:0000256" key="9">
    <source>
        <dbReference type="PIRSR" id="PIRSR600542-1"/>
    </source>
</evidence>
<keyword evidence="7" id="KW-0012">Acyltransferase</keyword>
<evidence type="ECO:0000256" key="4">
    <source>
        <dbReference type="ARBA" id="ARBA00022679"/>
    </source>
</evidence>
<keyword evidence="12" id="KW-1185">Reference proteome</keyword>
<dbReference type="InterPro" id="IPR000542">
    <property type="entry name" value="Carn_acyl_trans"/>
</dbReference>
<dbReference type="InterPro" id="IPR023213">
    <property type="entry name" value="CAT-like_dom_sf"/>
</dbReference>
<evidence type="ECO:0000313" key="11">
    <source>
        <dbReference type="EMBL" id="KAF8565280.1"/>
    </source>
</evidence>
<evidence type="ECO:0000256" key="2">
    <source>
        <dbReference type="ARBA" id="ARBA00005232"/>
    </source>
</evidence>
<dbReference type="Proteomes" id="UP000699462">
    <property type="component" value="Unassembled WGS sequence"/>
</dbReference>
<dbReference type="GO" id="GO:0005739">
    <property type="term" value="C:mitochondrion"/>
    <property type="evidence" value="ECO:0007669"/>
    <property type="project" value="TreeGrafter"/>
</dbReference>
<reference evidence="11 12" key="1">
    <citation type="submission" date="2019-07" db="EMBL/GenBank/DDBJ databases">
        <title>Annotation for the trematode Paragonimus westermani.</title>
        <authorList>
            <person name="Choi Y.-J."/>
        </authorList>
    </citation>
    <scope>NUCLEOTIDE SEQUENCE [LARGE SCALE GENOMIC DNA]</scope>
    <source>
        <strain evidence="11">180907_Pwestermani</strain>
    </source>
</reference>
<keyword evidence="3" id="KW-0813">Transport</keyword>
<dbReference type="Gene3D" id="3.30.559.10">
    <property type="entry name" value="Chloramphenicol acetyltransferase-like domain"/>
    <property type="match status" value="1"/>
</dbReference>
<dbReference type="GO" id="GO:0006635">
    <property type="term" value="P:fatty acid beta-oxidation"/>
    <property type="evidence" value="ECO:0007669"/>
    <property type="project" value="TreeGrafter"/>
</dbReference>
<feature type="active site" description="Proton acceptor" evidence="9">
    <location>
        <position position="369"/>
    </location>
</feature>
<comment type="pathway">
    <text evidence="1">Lipid metabolism; fatty acid beta-oxidation.</text>
</comment>
<feature type="domain" description="Choline/carnitine acyltransferase" evidence="10">
    <location>
        <begin position="49"/>
        <end position="659"/>
    </location>
</feature>
<dbReference type="PANTHER" id="PTHR22589:SF16">
    <property type="entry name" value="CARNITINE O-PALMITOYLTRANSFERASE 2, MITOCHONDRIAL"/>
    <property type="match status" value="1"/>
</dbReference>
<evidence type="ECO:0000256" key="8">
    <source>
        <dbReference type="ARBA" id="ARBA00048999"/>
    </source>
</evidence>
<dbReference type="InterPro" id="IPR042572">
    <property type="entry name" value="Carn_acyl_trans_N"/>
</dbReference>
<keyword evidence="5" id="KW-0276">Fatty acid metabolism</keyword>
<dbReference type="InterPro" id="IPR039551">
    <property type="entry name" value="Cho/carn_acyl_trans"/>
</dbReference>
<dbReference type="AlphaFoldDB" id="A0A8T0DBX2"/>
<evidence type="ECO:0000256" key="3">
    <source>
        <dbReference type="ARBA" id="ARBA00022448"/>
    </source>
</evidence>
<protein>
    <recommendedName>
        <fullName evidence="10">Choline/carnitine acyltransferase domain-containing protein</fullName>
    </recommendedName>
</protein>
<gene>
    <name evidence="11" type="ORF">P879_02589</name>
</gene>
<proteinExistence type="inferred from homology"/>
<evidence type="ECO:0000256" key="7">
    <source>
        <dbReference type="ARBA" id="ARBA00023315"/>
    </source>
</evidence>
<accession>A0A8T0DBX2</accession>
<keyword evidence="6" id="KW-0443">Lipid metabolism</keyword>
<evidence type="ECO:0000256" key="1">
    <source>
        <dbReference type="ARBA" id="ARBA00005005"/>
    </source>
</evidence>
<comment type="similarity">
    <text evidence="2">Belongs to the carnitine/choline acetyltransferase family.</text>
</comment>
<evidence type="ECO:0000313" key="12">
    <source>
        <dbReference type="Proteomes" id="UP000699462"/>
    </source>
</evidence>
<dbReference type="Gene3D" id="3.30.559.70">
    <property type="entry name" value="Choline/Carnitine o-acyltransferase, domain 2"/>
    <property type="match status" value="1"/>
</dbReference>
<keyword evidence="4" id="KW-0808">Transferase</keyword>
<dbReference type="Gene3D" id="1.10.275.20">
    <property type="entry name" value="Choline/Carnitine o-acyltransferase"/>
    <property type="match status" value="1"/>
</dbReference>
<dbReference type="PANTHER" id="PTHR22589">
    <property type="entry name" value="CARNITINE O-ACYLTRANSFERASE"/>
    <property type="match status" value="1"/>
</dbReference>
<dbReference type="EMBL" id="JTDF01007021">
    <property type="protein sequence ID" value="KAF8565280.1"/>
    <property type="molecule type" value="Genomic_DNA"/>
</dbReference>
<sequence>MRRLTRLGLTPTQLFLRSISRGYSSNVADIAYRNVLTTDHFQLSLPRLKVPPLEKTIERYLNSQKALLSETELEKTSGLATKFLTDRGPQLQRELMEYARVNSHTSYITDLWFDMYLSDRRPVVLTHNPVMVLQNTSRGPGYQQPAIRATNLIFGAVRFCQLLSSNKLEPEVFHLNPSKSKTPLFYRTMRWVPRSVATYAAYMFNAYPLDMSQYPSMFNSTRIPQPGKDSLFRNPSARHLLVIHRGQLYVFDVFGVNGDPVSPKQVLSNIKFILSRPPVCTAPGLGVITTMDRDQAYAVRKRLVALGNRTNLDLIDSALLALVLDDEPPMDTKSTLLNFLTGPAESRWFDKSLSLLVDRTGCAAINFEHSWGDGVAVVRLSQDMFEQSEKEPVVSPDDLTDRANKLPEPTVQRLEWLVDDHLVSDTLKSAREAYEARRRAVVLHFDWKQGSLSKRLCKQANLSADSMMQLSFQLANDLVHGQPAATYESCSTAAFKHGRTETLRSATLESRTFVEMMRREPNTVVSSLGSNKPVANAIDEGTLLAALSACSTRHMQLTKEAAMGQGWDRHLFALRHFAHRELGRTLPDLFTDEHYARINAILLSTSTLSSSAFSMGGFAAVHPDGYGIGYGINDEKCGAVVTSWRGSSCANAVDFVDAFIQSADRLAALIRTKSM</sequence>
<name>A0A8T0DBX2_9TREM</name>
<dbReference type="Pfam" id="PF00755">
    <property type="entry name" value="Carn_acyltransf"/>
    <property type="match status" value="1"/>
</dbReference>
<evidence type="ECO:0000256" key="5">
    <source>
        <dbReference type="ARBA" id="ARBA00022832"/>
    </source>
</evidence>
<comment type="caution">
    <text evidence="11">The sequence shown here is derived from an EMBL/GenBank/DDBJ whole genome shotgun (WGS) entry which is preliminary data.</text>
</comment>
<comment type="catalytic activity">
    <reaction evidence="8">
        <text>4,8-dimethylnonanoyl-CoA + (R)-carnitine = O-4,8-dimethylnonanoyl-(R)-carnitine + CoA</text>
        <dbReference type="Rhea" id="RHEA:44860"/>
        <dbReference type="ChEBI" id="CHEBI:16347"/>
        <dbReference type="ChEBI" id="CHEBI:57287"/>
        <dbReference type="ChEBI" id="CHEBI:77061"/>
        <dbReference type="ChEBI" id="CHEBI:84654"/>
    </reaction>
</comment>
<dbReference type="GO" id="GO:0004095">
    <property type="term" value="F:carnitine O-palmitoyltransferase activity"/>
    <property type="evidence" value="ECO:0007669"/>
    <property type="project" value="TreeGrafter"/>
</dbReference>
<dbReference type="OrthoDB" id="240216at2759"/>